<dbReference type="KEGG" id="apuu:APUU_81065A"/>
<dbReference type="PANTHER" id="PTHR37012">
    <property type="entry name" value="B-ZIP TRANSCRIPTION FACTOR (EUROFUNG)-RELATED"/>
    <property type="match status" value="1"/>
</dbReference>
<sequence>MTNSGPNPPQTRRNRKVSALTAQQAQHKRDLDRRAQRALRQRVKSRLQDLEDDLARAKTDCSVREQKLMDEVYLLREENRKLRSYLDSIGQFAHNGAAETDIKNDTGVDDTASPDPDRATTETEGEPILENDDQRGVAYDEPQREQALAEDTDRVLMQSMGDIDSNEYTRAQSGQGMTTSAYTASANMSMGRPGLPSPETESSLSRHQMRQFAESRGERMQQVSQGLPQPILASPHSISRPIWPSLPNPTIYQPPLATGIAAVLPKHTSATCPLDQILLDFIDSRRSMVAKGYDVDSVLGPIQPYLQAILHPGPPTPEVHAASRVLGEVLTTFPYVAIPQKLAFMFVMYRTMRWQISPTDANYEQMPRWLRPTAMQITVPHASWIDNIPWPRVRDLLIEHPDKYPFAAFSELYSQNITVNWPYEDMDTVSTHTENIQFNNIFEKHVRKLSNWTVSEPFKDYLPEMIPAIYEKD</sequence>
<accession>A0A7R8AU19</accession>
<organism evidence="2 3">
    <name type="scientific">Aspergillus puulaauensis</name>
    <dbReference type="NCBI Taxonomy" id="1220207"/>
    <lineage>
        <taxon>Eukaryota</taxon>
        <taxon>Fungi</taxon>
        <taxon>Dikarya</taxon>
        <taxon>Ascomycota</taxon>
        <taxon>Pezizomycotina</taxon>
        <taxon>Eurotiomycetes</taxon>
        <taxon>Eurotiomycetidae</taxon>
        <taxon>Eurotiales</taxon>
        <taxon>Aspergillaceae</taxon>
        <taxon>Aspergillus</taxon>
    </lineage>
</organism>
<feature type="region of interest" description="Disordered" evidence="1">
    <location>
        <begin position="1"/>
        <end position="39"/>
    </location>
</feature>
<dbReference type="GeneID" id="64980759"/>
<dbReference type="Pfam" id="PF11905">
    <property type="entry name" value="DUF3425"/>
    <property type="match status" value="1"/>
</dbReference>
<dbReference type="RefSeq" id="XP_041562948.1">
    <property type="nucleotide sequence ID" value="XM_041697415.1"/>
</dbReference>
<feature type="region of interest" description="Disordered" evidence="1">
    <location>
        <begin position="97"/>
        <end position="136"/>
    </location>
</feature>
<evidence type="ECO:0000313" key="3">
    <source>
        <dbReference type="Proteomes" id="UP000654913"/>
    </source>
</evidence>
<dbReference type="Proteomes" id="UP000654913">
    <property type="component" value="Chromosome 8"/>
</dbReference>
<dbReference type="AlphaFoldDB" id="A0A7R8AU19"/>
<keyword evidence="3" id="KW-1185">Reference proteome</keyword>
<evidence type="ECO:0000256" key="1">
    <source>
        <dbReference type="SAM" id="MobiDB-lite"/>
    </source>
</evidence>
<evidence type="ECO:0000313" key="2">
    <source>
        <dbReference type="EMBL" id="BCS30762.1"/>
    </source>
</evidence>
<dbReference type="OrthoDB" id="10261951at2759"/>
<reference evidence="2" key="2">
    <citation type="submission" date="2021-02" db="EMBL/GenBank/DDBJ databases">
        <title>Aspergillus puulaauensis MK2 genome sequence.</title>
        <authorList>
            <person name="Futagami T."/>
            <person name="Mori K."/>
            <person name="Kadooka C."/>
            <person name="Tanaka T."/>
        </authorList>
    </citation>
    <scope>NUCLEOTIDE SEQUENCE</scope>
    <source>
        <strain evidence="2">MK2</strain>
    </source>
</reference>
<dbReference type="PANTHER" id="PTHR37012:SF2">
    <property type="entry name" value="BZIP DOMAIN-CONTAINING PROTEIN-RELATED"/>
    <property type="match status" value="1"/>
</dbReference>
<gene>
    <name evidence="2" type="ORF">APUU_81065A</name>
</gene>
<evidence type="ECO:0008006" key="4">
    <source>
        <dbReference type="Google" id="ProtNLM"/>
    </source>
</evidence>
<proteinExistence type="predicted"/>
<name>A0A7R8AU19_9EURO</name>
<protein>
    <recommendedName>
        <fullName evidence="4">BZIP transcription factor</fullName>
    </recommendedName>
</protein>
<dbReference type="EMBL" id="AP024450">
    <property type="protein sequence ID" value="BCS30762.1"/>
    <property type="molecule type" value="Genomic_DNA"/>
</dbReference>
<dbReference type="InterPro" id="IPR021833">
    <property type="entry name" value="DUF3425"/>
</dbReference>
<reference evidence="2" key="1">
    <citation type="submission" date="2021-01" db="EMBL/GenBank/DDBJ databases">
        <authorList>
            <consortium name="Aspergillus puulaauensis MK2 genome sequencing consortium"/>
            <person name="Kazuki M."/>
            <person name="Futagami T."/>
        </authorList>
    </citation>
    <scope>NUCLEOTIDE SEQUENCE</scope>
    <source>
        <strain evidence="2">MK2</strain>
    </source>
</reference>